<reference evidence="15" key="3">
    <citation type="submission" date="2025-09" db="UniProtKB">
        <authorList>
            <consortium name="Ensembl"/>
        </authorList>
    </citation>
    <scope>IDENTIFICATION</scope>
</reference>
<dbReference type="PROSITE" id="PS50192">
    <property type="entry name" value="T_SNARE"/>
    <property type="match status" value="1"/>
</dbReference>
<dbReference type="GO" id="GO:0017124">
    <property type="term" value="F:SH3 domain binding"/>
    <property type="evidence" value="ECO:0007669"/>
    <property type="project" value="TreeGrafter"/>
</dbReference>
<feature type="domain" description="T-SNARE coiled-coil homology" evidence="14">
    <location>
        <begin position="45"/>
        <end position="107"/>
    </location>
</feature>
<evidence type="ECO:0000259" key="13">
    <source>
        <dbReference type="PROSITE" id="PS50002"/>
    </source>
</evidence>
<evidence type="ECO:0000256" key="6">
    <source>
        <dbReference type="ARBA" id="ARBA00022490"/>
    </source>
</evidence>
<dbReference type="GeneTree" id="ENSGT00940000154811"/>
<evidence type="ECO:0000313" key="15">
    <source>
        <dbReference type="Ensembl" id="ENSNFUP00015016634.1"/>
    </source>
</evidence>
<dbReference type="AlphaFoldDB" id="A0A8C6LF03"/>
<dbReference type="InterPro" id="IPR012849">
    <property type="entry name" value="Abl-interactor_HHR_dom"/>
</dbReference>
<keyword evidence="5 11" id="KW-0728">SH3 domain</keyword>
<dbReference type="SMART" id="SM00326">
    <property type="entry name" value="SH3"/>
    <property type="match status" value="1"/>
</dbReference>
<reference evidence="15" key="2">
    <citation type="submission" date="2025-08" db="UniProtKB">
        <authorList>
            <consortium name="Ensembl"/>
        </authorList>
    </citation>
    <scope>IDENTIFICATION</scope>
</reference>
<dbReference type="SUPFAM" id="SSF50044">
    <property type="entry name" value="SH3-domain"/>
    <property type="match status" value="1"/>
</dbReference>
<dbReference type="GO" id="GO:0030175">
    <property type="term" value="C:filopodium"/>
    <property type="evidence" value="ECO:0007669"/>
    <property type="project" value="UniProtKB-SubCell"/>
</dbReference>
<dbReference type="PRINTS" id="PR00452">
    <property type="entry name" value="SH3DOMAIN"/>
</dbReference>
<evidence type="ECO:0000313" key="16">
    <source>
        <dbReference type="Proteomes" id="UP000694548"/>
    </source>
</evidence>
<evidence type="ECO:0000256" key="5">
    <source>
        <dbReference type="ARBA" id="ARBA00022443"/>
    </source>
</evidence>
<dbReference type="InterPro" id="IPR036028">
    <property type="entry name" value="SH3-like_dom_sf"/>
</dbReference>
<feature type="region of interest" description="Disordered" evidence="12">
    <location>
        <begin position="160"/>
        <end position="282"/>
    </location>
</feature>
<dbReference type="PANTHER" id="PTHR10460:SF40">
    <property type="entry name" value="ABL INTERACTOR 1 ISOFORM X1"/>
    <property type="match status" value="1"/>
</dbReference>
<feature type="compositionally biased region" description="Polar residues" evidence="12">
    <location>
        <begin position="223"/>
        <end position="236"/>
    </location>
</feature>
<dbReference type="GO" id="GO:0005856">
    <property type="term" value="C:cytoskeleton"/>
    <property type="evidence" value="ECO:0007669"/>
    <property type="project" value="UniProtKB-SubCell"/>
</dbReference>
<dbReference type="InterPro" id="IPR035725">
    <property type="entry name" value="Abi1_SH3"/>
</dbReference>
<keyword evidence="10" id="KW-0966">Cell projection</keyword>
<name>A0A8C6LF03_NOTFU</name>
<proteinExistence type="inferred from homology"/>
<dbReference type="CDD" id="cd11971">
    <property type="entry name" value="SH3_Abi1"/>
    <property type="match status" value="1"/>
</dbReference>
<dbReference type="PANTHER" id="PTHR10460">
    <property type="entry name" value="ABL INTERACTOR FAMILY MEMBER"/>
    <property type="match status" value="1"/>
</dbReference>
<dbReference type="Pfam" id="PF07815">
    <property type="entry name" value="Abi_HHR"/>
    <property type="match status" value="1"/>
</dbReference>
<protein>
    <submittedName>
        <fullName evidence="15">Abl-interactor 1b</fullName>
    </submittedName>
</protein>
<dbReference type="GO" id="GO:0030027">
    <property type="term" value="C:lamellipodium"/>
    <property type="evidence" value="ECO:0007669"/>
    <property type="project" value="UniProtKB-SubCell"/>
</dbReference>
<evidence type="ECO:0000256" key="3">
    <source>
        <dbReference type="ARBA" id="ARBA00004510"/>
    </source>
</evidence>
<dbReference type="Proteomes" id="UP000694548">
    <property type="component" value="Chromosome sgr09"/>
</dbReference>
<evidence type="ECO:0000256" key="4">
    <source>
        <dbReference type="ARBA" id="ARBA00010020"/>
    </source>
</evidence>
<keyword evidence="6" id="KW-0963">Cytoplasm</keyword>
<evidence type="ECO:0000256" key="11">
    <source>
        <dbReference type="PROSITE-ProRule" id="PRU00192"/>
    </source>
</evidence>
<feature type="domain" description="SH3" evidence="13">
    <location>
        <begin position="361"/>
        <end position="420"/>
    </location>
</feature>
<dbReference type="Gene3D" id="6.10.140.1620">
    <property type="match status" value="1"/>
</dbReference>
<dbReference type="Gene3D" id="2.30.30.40">
    <property type="entry name" value="SH3 Domains"/>
    <property type="match status" value="1"/>
</dbReference>
<comment type="subcellular location">
    <subcellularLocation>
        <location evidence="2">Cell projection</location>
        <location evidence="2">Filopodium</location>
    </subcellularLocation>
    <subcellularLocation>
        <location evidence="3">Cell projection</location>
        <location evidence="3">Lamellipodium</location>
    </subcellularLocation>
    <subcellularLocation>
        <location evidence="1">Cytoplasm</location>
        <location evidence="1">Cytoskeleton</location>
    </subcellularLocation>
</comment>
<organism evidence="15 16">
    <name type="scientific">Nothobranchius furzeri</name>
    <name type="common">Turquoise killifish</name>
    <dbReference type="NCBI Taxonomy" id="105023"/>
    <lineage>
        <taxon>Eukaryota</taxon>
        <taxon>Metazoa</taxon>
        <taxon>Chordata</taxon>
        <taxon>Craniata</taxon>
        <taxon>Vertebrata</taxon>
        <taxon>Euteleostomi</taxon>
        <taxon>Actinopterygii</taxon>
        <taxon>Neopterygii</taxon>
        <taxon>Teleostei</taxon>
        <taxon>Neoteleostei</taxon>
        <taxon>Acanthomorphata</taxon>
        <taxon>Ovalentaria</taxon>
        <taxon>Atherinomorphae</taxon>
        <taxon>Cyprinodontiformes</taxon>
        <taxon>Nothobranchiidae</taxon>
        <taxon>Nothobranchius</taxon>
    </lineage>
</organism>
<evidence type="ECO:0000256" key="2">
    <source>
        <dbReference type="ARBA" id="ARBA00004486"/>
    </source>
</evidence>
<evidence type="ECO:0000256" key="10">
    <source>
        <dbReference type="ARBA" id="ARBA00023273"/>
    </source>
</evidence>
<dbReference type="Ensembl" id="ENSNFUT00015017413.1">
    <property type="protein sequence ID" value="ENSNFUP00015016634.1"/>
    <property type="gene ID" value="ENSNFUG00015007815.1"/>
</dbReference>
<evidence type="ECO:0000256" key="12">
    <source>
        <dbReference type="SAM" id="MobiDB-lite"/>
    </source>
</evidence>
<keyword evidence="7" id="KW-0597">Phosphoprotein</keyword>
<comment type="similarity">
    <text evidence="4">Belongs to the ABI family.</text>
</comment>
<dbReference type="InterPro" id="IPR028457">
    <property type="entry name" value="ABI"/>
</dbReference>
<dbReference type="InterPro" id="IPR001452">
    <property type="entry name" value="SH3_domain"/>
</dbReference>
<evidence type="ECO:0000256" key="1">
    <source>
        <dbReference type="ARBA" id="ARBA00004245"/>
    </source>
</evidence>
<dbReference type="PRINTS" id="PR00499">
    <property type="entry name" value="P67PHOX"/>
</dbReference>
<evidence type="ECO:0000256" key="8">
    <source>
        <dbReference type="ARBA" id="ARBA00023054"/>
    </source>
</evidence>
<evidence type="ECO:0000256" key="9">
    <source>
        <dbReference type="ARBA" id="ARBA00023212"/>
    </source>
</evidence>
<dbReference type="Pfam" id="PF00018">
    <property type="entry name" value="SH3_1"/>
    <property type="match status" value="1"/>
</dbReference>
<keyword evidence="9" id="KW-0206">Cytoskeleton</keyword>
<keyword evidence="16" id="KW-1185">Reference proteome</keyword>
<dbReference type="PROSITE" id="PS50002">
    <property type="entry name" value="SH3"/>
    <property type="match status" value="1"/>
</dbReference>
<dbReference type="GO" id="GO:0001764">
    <property type="term" value="P:neuron migration"/>
    <property type="evidence" value="ECO:0007669"/>
    <property type="project" value="TreeGrafter"/>
</dbReference>
<evidence type="ECO:0000259" key="14">
    <source>
        <dbReference type="PROSITE" id="PS50192"/>
    </source>
</evidence>
<keyword evidence="8" id="KW-0175">Coiled coil</keyword>
<dbReference type="GO" id="GO:0031209">
    <property type="term" value="C:SCAR complex"/>
    <property type="evidence" value="ECO:0007669"/>
    <property type="project" value="TreeGrafter"/>
</dbReference>
<gene>
    <name evidence="15" type="primary">ABI1</name>
    <name evidence="15" type="synonym">LOC107384312</name>
</gene>
<reference evidence="15" key="1">
    <citation type="submission" date="2014-08" db="EMBL/GenBank/DDBJ databases">
        <authorList>
            <person name="Senf B."/>
            <person name="Petzold A."/>
            <person name="Downie B.R."/>
            <person name="Koch P."/>
            <person name="Platzer M."/>
        </authorList>
    </citation>
    <scope>NUCLEOTIDE SEQUENCE [LARGE SCALE GENOMIC DNA]</scope>
    <source>
        <strain evidence="15">GRZ</strain>
    </source>
</reference>
<feature type="compositionally biased region" description="Gly residues" evidence="12">
    <location>
        <begin position="243"/>
        <end position="252"/>
    </location>
</feature>
<sequence length="423" mass="46204">MAELQMLLDEEIPAGKRALVESYQNLSRVAEYCENNYVQAQDKKKALEETKAYTTQSLASVAYQINALANNVLQLLDIQASQLRRMESSINHISQTVDIHKEKVARREIGILTTNKNTSRTHKIIAPGNMERPVRYIRKPIDYTLLDDVGHGVKWLKAKQHGNNAAGRGGTLSRTNPPQQKPPSPPMAGRGTLGRNTPYKTLEPVKPPVVPNDYMTSPARLSGQHSPARTASLNQRPRTHSGSSGGSGGRENSGGSIVGIPIAVPTPSPPSMGQVSVAPPPPPPPVVQLTPQIPLTGFVARMQESITDSPAPPPPPEDMGVFEEPAPPPPPPPVDYEEEEAAMVHYNDPYADGDPHWAPKAYLEKVVAIYDYSKDKEDELSFMEGAIIYIIKKNDDGWFEGVCNGVTGLFPGNYVESIMHYAD</sequence>
<dbReference type="FunFam" id="2.30.30.40:FF:000002">
    <property type="entry name" value="abl interactor 1 isoform X1"/>
    <property type="match status" value="1"/>
</dbReference>
<accession>A0A8C6LF03</accession>
<dbReference type="GO" id="GO:0035591">
    <property type="term" value="F:signaling adaptor activity"/>
    <property type="evidence" value="ECO:0007669"/>
    <property type="project" value="TreeGrafter"/>
</dbReference>
<dbReference type="InterPro" id="IPR000727">
    <property type="entry name" value="T_SNARE_dom"/>
</dbReference>
<evidence type="ECO:0000256" key="7">
    <source>
        <dbReference type="ARBA" id="ARBA00022553"/>
    </source>
</evidence>